<keyword evidence="3" id="KW-1185">Reference proteome</keyword>
<evidence type="ECO:0000313" key="2">
    <source>
        <dbReference type="EMBL" id="SIR98759.1"/>
    </source>
</evidence>
<name>A0A1N7FEH0_9EURY</name>
<accession>A0A1N7FEH0</accession>
<feature type="region of interest" description="Disordered" evidence="1">
    <location>
        <begin position="1"/>
        <end position="103"/>
    </location>
</feature>
<dbReference type="AlphaFoldDB" id="A0A1N7FEH0"/>
<organism evidence="2 3">
    <name type="scientific">Haladaptatus litoreus</name>
    <dbReference type="NCBI Taxonomy" id="553468"/>
    <lineage>
        <taxon>Archaea</taxon>
        <taxon>Methanobacteriati</taxon>
        <taxon>Methanobacteriota</taxon>
        <taxon>Stenosarchaea group</taxon>
        <taxon>Halobacteria</taxon>
        <taxon>Halobacteriales</taxon>
        <taxon>Haladaptataceae</taxon>
        <taxon>Haladaptatus</taxon>
    </lineage>
</organism>
<dbReference type="Proteomes" id="UP000186914">
    <property type="component" value="Unassembled WGS sequence"/>
</dbReference>
<evidence type="ECO:0000313" key="3">
    <source>
        <dbReference type="Proteomes" id="UP000186914"/>
    </source>
</evidence>
<feature type="compositionally biased region" description="Polar residues" evidence="1">
    <location>
        <begin position="94"/>
        <end position="103"/>
    </location>
</feature>
<sequence length="103" mass="11112">MARQVTLTDITDQRTLTKSANAATDNAPEAPTALLDRAQQHAPNVATNTSPTCRSKRSIGRSHTEHSDRQAICPVLRTGSLQAGSTSWHHRGTNSDFPTGYLS</sequence>
<feature type="compositionally biased region" description="Polar residues" evidence="1">
    <location>
        <begin position="1"/>
        <end position="24"/>
    </location>
</feature>
<protein>
    <submittedName>
        <fullName evidence="2">Uncharacterized protein</fullName>
    </submittedName>
</protein>
<reference evidence="3" key="1">
    <citation type="submission" date="2017-01" db="EMBL/GenBank/DDBJ databases">
        <authorList>
            <person name="Varghese N."/>
            <person name="Submissions S."/>
        </authorList>
    </citation>
    <scope>NUCLEOTIDE SEQUENCE [LARGE SCALE GENOMIC DNA]</scope>
    <source>
        <strain evidence="3">CGMCC 1.7737</strain>
    </source>
</reference>
<gene>
    <name evidence="2" type="ORF">SAMN05421858_5008</name>
</gene>
<feature type="compositionally biased region" description="Polar residues" evidence="1">
    <location>
        <begin position="41"/>
        <end position="53"/>
    </location>
</feature>
<dbReference type="EMBL" id="FTNO01000008">
    <property type="protein sequence ID" value="SIR98759.1"/>
    <property type="molecule type" value="Genomic_DNA"/>
</dbReference>
<proteinExistence type="predicted"/>
<evidence type="ECO:0000256" key="1">
    <source>
        <dbReference type="SAM" id="MobiDB-lite"/>
    </source>
</evidence>